<feature type="domain" description="SIS" evidence="2">
    <location>
        <begin position="29"/>
        <end position="181"/>
    </location>
</feature>
<dbReference type="InterPro" id="IPR017552">
    <property type="entry name" value="PHI/rmpB"/>
</dbReference>
<dbReference type="InterPro" id="IPR046348">
    <property type="entry name" value="SIS_dom_sf"/>
</dbReference>
<dbReference type="PATRIC" id="fig|55758.3.peg.1910"/>
<dbReference type="Pfam" id="PF01380">
    <property type="entry name" value="SIS"/>
    <property type="match status" value="1"/>
</dbReference>
<dbReference type="GO" id="GO:0097367">
    <property type="term" value="F:carbohydrate derivative binding"/>
    <property type="evidence" value="ECO:0007669"/>
    <property type="project" value="InterPro"/>
</dbReference>
<comment type="similarity">
    <text evidence="1">Belongs to the SIS family. PHI subfamily.</text>
</comment>
<dbReference type="PANTHER" id="PTHR43443">
    <property type="entry name" value="3-HEXULOSE-6-PHOSPHATE ISOMERASE"/>
    <property type="match status" value="1"/>
</dbReference>
<keyword evidence="3" id="KW-0413">Isomerase</keyword>
<dbReference type="Proteomes" id="UP000077066">
    <property type="component" value="Unassembled WGS sequence"/>
</dbReference>
<organism evidence="3 4">
    <name type="scientific">Methanobrevibacter filiformis</name>
    <dbReference type="NCBI Taxonomy" id="55758"/>
    <lineage>
        <taxon>Archaea</taxon>
        <taxon>Methanobacteriati</taxon>
        <taxon>Methanobacteriota</taxon>
        <taxon>Methanomada group</taxon>
        <taxon>Methanobacteria</taxon>
        <taxon>Methanobacteriales</taxon>
        <taxon>Methanobacteriaceae</taxon>
        <taxon>Methanobrevibacter</taxon>
    </lineage>
</organism>
<sequence length="194" mass="21155">MIMKTTIEDILENIENASEFIEENVIAKFVDILTTSNKVFVIGAGRSGLVAKAFAMRLMHLGINTYVVGETISPAINDNDCIFAISGSGETKSVVSPVKIAKSRGSKILSLTSSSKSTVGKLSDAKIIIKGRSIPDDEEDYVKRQMDGNYSSLTPMGTIFELTSLIFLDGLIAELMEKTGETEKNMKDRHNVLE</sequence>
<dbReference type="GO" id="GO:0043800">
    <property type="term" value="F:6-phospho-3-hexuloisomerase activity"/>
    <property type="evidence" value="ECO:0007669"/>
    <property type="project" value="UniProtKB-EC"/>
</dbReference>
<comment type="caution">
    <text evidence="3">The sequence shown here is derived from an EMBL/GenBank/DDBJ whole genome shotgun (WGS) entry which is preliminary data.</text>
</comment>
<dbReference type="PROSITE" id="PS51464">
    <property type="entry name" value="SIS"/>
    <property type="match status" value="1"/>
</dbReference>
<dbReference type="STRING" id="55758.MBFIL_16980"/>
<protein>
    <submittedName>
        <fullName evidence="3">3-hexulose-6-phosphate isomerase</fullName>
        <ecNumber evidence="3">5.3.1.27</ecNumber>
    </submittedName>
</protein>
<accession>A0A165ZFE6</accession>
<dbReference type="CDD" id="cd05005">
    <property type="entry name" value="SIS_PHI"/>
    <property type="match status" value="1"/>
</dbReference>
<proteinExistence type="inferred from homology"/>
<dbReference type="OrthoDB" id="350569at2157"/>
<dbReference type="SUPFAM" id="SSF53697">
    <property type="entry name" value="SIS domain"/>
    <property type="match status" value="1"/>
</dbReference>
<dbReference type="EC" id="5.3.1.27" evidence="3"/>
<name>A0A165ZFE6_9EURY</name>
<evidence type="ECO:0000313" key="3">
    <source>
        <dbReference type="EMBL" id="KZX10641.1"/>
    </source>
</evidence>
<dbReference type="PANTHER" id="PTHR43443:SF1">
    <property type="entry name" value="3-HEXULOSE-6-PHOSPHATE ISOMERASE"/>
    <property type="match status" value="1"/>
</dbReference>
<evidence type="ECO:0000259" key="2">
    <source>
        <dbReference type="PROSITE" id="PS51464"/>
    </source>
</evidence>
<dbReference type="Gene3D" id="3.40.50.10490">
    <property type="entry name" value="Glucose-6-phosphate isomerase like protein, domain 1"/>
    <property type="match status" value="1"/>
</dbReference>
<dbReference type="InterPro" id="IPR001347">
    <property type="entry name" value="SIS_dom"/>
</dbReference>
<dbReference type="NCBIfam" id="TIGR03127">
    <property type="entry name" value="RuMP_HxlB"/>
    <property type="match status" value="1"/>
</dbReference>
<keyword evidence="4" id="KW-1185">Reference proteome</keyword>
<dbReference type="EMBL" id="LWMT01000268">
    <property type="protein sequence ID" value="KZX10641.1"/>
    <property type="molecule type" value="Genomic_DNA"/>
</dbReference>
<dbReference type="RefSeq" id="WP_066973621.1">
    <property type="nucleotide sequence ID" value="NZ_LWMT01000268.1"/>
</dbReference>
<gene>
    <name evidence="3" type="primary">hxlB</name>
    <name evidence="3" type="ORF">MBFIL_16980</name>
</gene>
<evidence type="ECO:0000256" key="1">
    <source>
        <dbReference type="ARBA" id="ARBA00009235"/>
    </source>
</evidence>
<evidence type="ECO:0000313" key="4">
    <source>
        <dbReference type="Proteomes" id="UP000077066"/>
    </source>
</evidence>
<reference evidence="3 4" key="1">
    <citation type="submission" date="2016-04" db="EMBL/GenBank/DDBJ databases">
        <title>Genome sequence of Methanobrevibacter filiformis DSM 11501.</title>
        <authorList>
            <person name="Poehlein A."/>
            <person name="Seedorf H."/>
            <person name="Daniel R."/>
        </authorList>
    </citation>
    <scope>NUCLEOTIDE SEQUENCE [LARGE SCALE GENOMIC DNA]</scope>
    <source>
        <strain evidence="3 4">DSM 11501</strain>
    </source>
</reference>
<dbReference type="GO" id="GO:1901135">
    <property type="term" value="P:carbohydrate derivative metabolic process"/>
    <property type="evidence" value="ECO:0007669"/>
    <property type="project" value="InterPro"/>
</dbReference>
<dbReference type="AlphaFoldDB" id="A0A165ZFE6"/>